<gene>
    <name evidence="7" type="primary">mltG</name>
    <name evidence="8" type="ORF">A2690_03040</name>
</gene>
<evidence type="ECO:0000313" key="9">
    <source>
        <dbReference type="Proteomes" id="UP000178372"/>
    </source>
</evidence>
<dbReference type="Gene3D" id="3.30.160.60">
    <property type="entry name" value="Classic Zinc Finger"/>
    <property type="match status" value="1"/>
</dbReference>
<evidence type="ECO:0000256" key="2">
    <source>
        <dbReference type="ARBA" id="ARBA00022692"/>
    </source>
</evidence>
<comment type="caution">
    <text evidence="8">The sequence shown here is derived from an EMBL/GenBank/DDBJ whole genome shotgun (WGS) entry which is preliminary data.</text>
</comment>
<reference evidence="8 9" key="1">
    <citation type="journal article" date="2016" name="Nat. Commun.">
        <title>Thousands of microbial genomes shed light on interconnected biogeochemical processes in an aquifer system.</title>
        <authorList>
            <person name="Anantharaman K."/>
            <person name="Brown C.T."/>
            <person name="Hug L.A."/>
            <person name="Sharon I."/>
            <person name="Castelle C.J."/>
            <person name="Probst A.J."/>
            <person name="Thomas B.C."/>
            <person name="Singh A."/>
            <person name="Wilkins M.J."/>
            <person name="Karaoz U."/>
            <person name="Brodie E.L."/>
            <person name="Williams K.H."/>
            <person name="Hubbard S.S."/>
            <person name="Banfield J.F."/>
        </authorList>
    </citation>
    <scope>NUCLEOTIDE SEQUENCE [LARGE SCALE GENOMIC DNA]</scope>
</reference>
<dbReference type="GO" id="GO:0008932">
    <property type="term" value="F:lytic endotransglycosylase activity"/>
    <property type="evidence" value="ECO:0007669"/>
    <property type="project" value="UniProtKB-UniRule"/>
</dbReference>
<dbReference type="Proteomes" id="UP000178372">
    <property type="component" value="Unassembled WGS sequence"/>
</dbReference>
<comment type="catalytic activity">
    <reaction evidence="7">
        <text>a peptidoglycan chain = a peptidoglycan chain with N-acetyl-1,6-anhydromuramyl-[peptide] at the reducing end + a peptidoglycan chain with N-acetylglucosamine at the non-reducing end.</text>
        <dbReference type="EC" id="4.2.2.29"/>
    </reaction>
</comment>
<sequence length="321" mass="36282">MKNILRVVIPIVLVFFAFIYYREGLLPVNALNKTSKIFVIERGTPVQTIVKNLYKENLIRNEISFYILIKLKGIGNSLQAGDFRLNQSMSASQVAVALTKGSLDVWVTFIEGLRKEEIAQILAEKLSIPTVEFITAAQEGFLFPDTYLIPKDATVETVVLIFKNNFDRKYTNQMKDLAKQKELTDSQVVTLASLVEREAKSYPDRVRVASIMLRRLAMGMKLDIDATVQYALGYQNATHTWWKKNLTRVDLTVDSPYNTYTRAGLPPGPIGNPGLSAINAVLEASSSTPYLFYISNRDGTEMHYASTIKEHNQNIAQYLRR</sequence>
<dbReference type="HAMAP" id="MF_02065">
    <property type="entry name" value="MltG"/>
    <property type="match status" value="1"/>
</dbReference>
<keyword evidence="2 7" id="KW-0812">Transmembrane</keyword>
<keyword evidence="4 7" id="KW-0472">Membrane</keyword>
<dbReference type="PANTHER" id="PTHR30518:SF2">
    <property type="entry name" value="ENDOLYTIC MUREIN TRANSGLYCOSYLASE"/>
    <property type="match status" value="1"/>
</dbReference>
<accession>A0A1F7G961</accession>
<evidence type="ECO:0000256" key="7">
    <source>
        <dbReference type="HAMAP-Rule" id="MF_02065"/>
    </source>
</evidence>
<protein>
    <recommendedName>
        <fullName evidence="7">Endolytic murein transglycosylase</fullName>
        <ecNumber evidence="7">4.2.2.29</ecNumber>
    </recommendedName>
    <alternativeName>
        <fullName evidence="7">Peptidoglycan lytic transglycosylase</fullName>
    </alternativeName>
    <alternativeName>
        <fullName evidence="7">Peptidoglycan polymerization terminase</fullName>
    </alternativeName>
</protein>
<dbReference type="AlphaFoldDB" id="A0A1F7G961"/>
<dbReference type="GO" id="GO:0005886">
    <property type="term" value="C:plasma membrane"/>
    <property type="evidence" value="ECO:0007669"/>
    <property type="project" value="UniProtKB-UniRule"/>
</dbReference>
<evidence type="ECO:0000256" key="3">
    <source>
        <dbReference type="ARBA" id="ARBA00022989"/>
    </source>
</evidence>
<organism evidence="8 9">
    <name type="scientific">Candidatus Roizmanbacteria bacterium RIFCSPHIGHO2_01_FULL_39_12b</name>
    <dbReference type="NCBI Taxonomy" id="1802030"/>
    <lineage>
        <taxon>Bacteria</taxon>
        <taxon>Candidatus Roizmaniibacteriota</taxon>
    </lineage>
</organism>
<feature type="site" description="Important for catalytic activity" evidence="7">
    <location>
        <position position="198"/>
    </location>
</feature>
<dbReference type="GO" id="GO:0009252">
    <property type="term" value="P:peptidoglycan biosynthetic process"/>
    <property type="evidence" value="ECO:0007669"/>
    <property type="project" value="UniProtKB-UniRule"/>
</dbReference>
<evidence type="ECO:0000256" key="4">
    <source>
        <dbReference type="ARBA" id="ARBA00023136"/>
    </source>
</evidence>
<comment type="similarity">
    <text evidence="7">Belongs to the transglycosylase MltG family.</text>
</comment>
<dbReference type="GO" id="GO:0071555">
    <property type="term" value="P:cell wall organization"/>
    <property type="evidence" value="ECO:0007669"/>
    <property type="project" value="UniProtKB-KW"/>
</dbReference>
<dbReference type="Pfam" id="PF02618">
    <property type="entry name" value="YceG"/>
    <property type="match status" value="1"/>
</dbReference>
<keyword evidence="5 7" id="KW-0456">Lyase</keyword>
<keyword evidence="3 7" id="KW-1133">Transmembrane helix</keyword>
<name>A0A1F7G961_9BACT</name>
<evidence type="ECO:0000256" key="5">
    <source>
        <dbReference type="ARBA" id="ARBA00023239"/>
    </source>
</evidence>
<comment type="function">
    <text evidence="7">Functions as a peptidoglycan terminase that cleaves nascent peptidoglycan strands endolytically to terminate their elongation.</text>
</comment>
<dbReference type="PANTHER" id="PTHR30518">
    <property type="entry name" value="ENDOLYTIC MUREIN TRANSGLYCOSYLASE"/>
    <property type="match status" value="1"/>
</dbReference>
<keyword evidence="6 7" id="KW-0961">Cell wall biogenesis/degradation</keyword>
<dbReference type="InterPro" id="IPR003770">
    <property type="entry name" value="MLTG-like"/>
</dbReference>
<evidence type="ECO:0000256" key="6">
    <source>
        <dbReference type="ARBA" id="ARBA00023316"/>
    </source>
</evidence>
<dbReference type="Gene3D" id="3.30.1490.480">
    <property type="entry name" value="Endolytic murein transglycosylase"/>
    <property type="match status" value="1"/>
</dbReference>
<dbReference type="NCBIfam" id="TIGR00247">
    <property type="entry name" value="endolytic transglycosylase MltG"/>
    <property type="match status" value="1"/>
</dbReference>
<keyword evidence="1 7" id="KW-1003">Cell membrane</keyword>
<dbReference type="EC" id="4.2.2.29" evidence="7"/>
<dbReference type="EMBL" id="MFZF01000030">
    <property type="protein sequence ID" value="OGK15463.1"/>
    <property type="molecule type" value="Genomic_DNA"/>
</dbReference>
<proteinExistence type="inferred from homology"/>
<evidence type="ECO:0000256" key="1">
    <source>
        <dbReference type="ARBA" id="ARBA00022475"/>
    </source>
</evidence>
<evidence type="ECO:0000313" key="8">
    <source>
        <dbReference type="EMBL" id="OGK15463.1"/>
    </source>
</evidence>